<dbReference type="EMBL" id="JBHRYC010000136">
    <property type="protein sequence ID" value="MFC3640240.1"/>
    <property type="molecule type" value="Genomic_DNA"/>
</dbReference>
<name>A0ABV7UNF9_9HYPH</name>
<accession>A0ABV7UNF9</accession>
<sequence>MSAPFGVSFSLTDDTTFGWEAVLGVKGEEPFPWEGARAEYSIRNDCGQRVLDMTSDQDGLWADAETSRVVCSLPSLRLRPGTYQHGLRLTYPETGVAFQVFDGSVTITEGNI</sequence>
<proteinExistence type="predicted"/>
<comment type="caution">
    <text evidence="1">The sequence shown here is derived from an EMBL/GenBank/DDBJ whole genome shotgun (WGS) entry which is preliminary data.</text>
</comment>
<organism evidence="1 2">
    <name type="scientific">Camelimonas fluminis</name>
    <dbReference type="NCBI Taxonomy" id="1576911"/>
    <lineage>
        <taxon>Bacteria</taxon>
        <taxon>Pseudomonadati</taxon>
        <taxon>Pseudomonadota</taxon>
        <taxon>Alphaproteobacteria</taxon>
        <taxon>Hyphomicrobiales</taxon>
        <taxon>Chelatococcaceae</taxon>
        <taxon>Camelimonas</taxon>
    </lineage>
</organism>
<gene>
    <name evidence="1" type="ORF">ACFONL_23185</name>
</gene>
<evidence type="ECO:0000313" key="2">
    <source>
        <dbReference type="Proteomes" id="UP001595704"/>
    </source>
</evidence>
<reference evidence="2" key="1">
    <citation type="journal article" date="2019" name="Int. J. Syst. Evol. Microbiol.">
        <title>The Global Catalogue of Microorganisms (GCM) 10K type strain sequencing project: providing services to taxonomists for standard genome sequencing and annotation.</title>
        <authorList>
            <consortium name="The Broad Institute Genomics Platform"/>
            <consortium name="The Broad Institute Genome Sequencing Center for Infectious Disease"/>
            <person name="Wu L."/>
            <person name="Ma J."/>
        </authorList>
    </citation>
    <scope>NUCLEOTIDE SEQUENCE [LARGE SCALE GENOMIC DNA]</scope>
    <source>
        <strain evidence="2">KCTC 42282</strain>
    </source>
</reference>
<protein>
    <submittedName>
        <fullName evidence="1">Uncharacterized protein</fullName>
    </submittedName>
</protein>
<evidence type="ECO:0000313" key="1">
    <source>
        <dbReference type="EMBL" id="MFC3640240.1"/>
    </source>
</evidence>
<keyword evidence="2" id="KW-1185">Reference proteome</keyword>
<dbReference type="RefSeq" id="WP_191320934.1">
    <property type="nucleotide sequence ID" value="NZ_BNCG01000031.1"/>
</dbReference>
<dbReference type="Proteomes" id="UP001595704">
    <property type="component" value="Unassembled WGS sequence"/>
</dbReference>